<evidence type="ECO:0000313" key="2">
    <source>
        <dbReference type="EMBL" id="CDM42355.1"/>
    </source>
</evidence>
<dbReference type="eggNOG" id="COG0507">
    <property type="taxonomic scope" value="Bacteria"/>
</dbReference>
<dbReference type="AlphaFoldDB" id="W6QZW0"/>
<organism evidence="2 3">
    <name type="scientific">Ectopseudomonas oleovorans (strain CECT 5344)</name>
    <name type="common">Pseudomonas pseudoalcaligenes</name>
    <dbReference type="NCBI Taxonomy" id="1182590"/>
    <lineage>
        <taxon>Bacteria</taxon>
        <taxon>Pseudomonadati</taxon>
        <taxon>Pseudomonadota</taxon>
        <taxon>Gammaproteobacteria</taxon>
        <taxon>Pseudomonadales</taxon>
        <taxon>Pseudomonadaceae</taxon>
        <taxon>Ectopseudomonas</taxon>
    </lineage>
</organism>
<gene>
    <name evidence="2" type="ORF">BN5_3813</name>
</gene>
<accession>W6QZW0</accession>
<dbReference type="SUPFAM" id="SSF55464">
    <property type="entry name" value="Origin of replication-binding domain, RBD-like"/>
    <property type="match status" value="1"/>
</dbReference>
<name>W6QZW0_ECTO5</name>
<proteinExistence type="predicted"/>
<reference evidence="2 3" key="1">
    <citation type="submission" date="2013-11" db="EMBL/GenBank/DDBJ databases">
        <title>Complete genome sequence of the cyanide-degrading bacterium Pseudomonas pseudoalcaligenes CECT 5344.</title>
        <authorList>
            <person name="Wibberg D."/>
            <person name="Puehler A."/>
            <person name="Schlueter A."/>
        </authorList>
    </citation>
    <scope>NUCLEOTIDE SEQUENCE [LARGE SCALE GENOMIC DNA]</scope>
    <source>
        <strain evidence="3">CECT 5344</strain>
    </source>
</reference>
<dbReference type="HOGENOM" id="CLU_952697_0_0_6"/>
<evidence type="ECO:0000313" key="3">
    <source>
        <dbReference type="Proteomes" id="UP000032841"/>
    </source>
</evidence>
<dbReference type="KEGG" id="ppse:BN5_3813"/>
<dbReference type="EMBL" id="HG916826">
    <property type="protein sequence ID" value="CDM42355.1"/>
    <property type="molecule type" value="Genomic_DNA"/>
</dbReference>
<protein>
    <recommendedName>
        <fullName evidence="1">TrwC relaxase domain-containing protein</fullName>
    </recommendedName>
</protein>
<sequence length="292" mass="31943">MSIFTLSKFSADSILGRAEYFERDSDSLASLYLGGASEHLALEGKPAKGHYAALMFGNSPVNGESLLSDHRRKCLLSPRSVIGFSTSIGLHKSLSVLYAGLRQDDQKFFLDALIAASRGLFAELEGISFFGSRTGRGGSGYAKGEAIALAYVHCTNRALEPHLHIHVEIPNFCRCADGQWRTLAAAALYDRQADVARLFDKHLVAELGVRLPWLQSRFCSDERGVSIPSISAEVLDAASTRRKEVVEALDHGAETKLEAAYTTRQQKGDISLTGLIEAWRDQFSHSIRALRG</sequence>
<evidence type="ECO:0000259" key="1">
    <source>
        <dbReference type="Pfam" id="PF08751"/>
    </source>
</evidence>
<dbReference type="Pfam" id="PF08751">
    <property type="entry name" value="TrwC"/>
    <property type="match status" value="1"/>
</dbReference>
<dbReference type="Proteomes" id="UP000032841">
    <property type="component" value="Chromosome"/>
</dbReference>
<dbReference type="InterPro" id="IPR014862">
    <property type="entry name" value="TrwC"/>
</dbReference>
<feature type="domain" description="TrwC relaxase" evidence="1">
    <location>
        <begin position="19"/>
        <end position="284"/>
    </location>
</feature>
<dbReference type="RefSeq" id="WP_003463588.1">
    <property type="nucleotide sequence ID" value="NZ_HG916826.1"/>
</dbReference>
<dbReference type="OrthoDB" id="1634048at2"/>